<feature type="compositionally biased region" description="Low complexity" evidence="1">
    <location>
        <begin position="16"/>
        <end position="25"/>
    </location>
</feature>
<proteinExistence type="predicted"/>
<reference evidence="2 3" key="1">
    <citation type="journal article" date="2017" name="Nature">
        <title>The Apostasia genome and the evolution of orchids.</title>
        <authorList>
            <person name="Zhang G.Q."/>
            <person name="Liu K.W."/>
            <person name="Li Z."/>
            <person name="Lohaus R."/>
            <person name="Hsiao Y.Y."/>
            <person name="Niu S.C."/>
            <person name="Wang J.Y."/>
            <person name="Lin Y.C."/>
            <person name="Xu Q."/>
            <person name="Chen L.J."/>
            <person name="Yoshida K."/>
            <person name="Fujiwara S."/>
            <person name="Wang Z.W."/>
            <person name="Zhang Y.Q."/>
            <person name="Mitsuda N."/>
            <person name="Wang M."/>
            <person name="Liu G.H."/>
            <person name="Pecoraro L."/>
            <person name="Huang H.X."/>
            <person name="Xiao X.J."/>
            <person name="Lin M."/>
            <person name="Wu X.Y."/>
            <person name="Wu W.L."/>
            <person name="Chen Y.Y."/>
            <person name="Chang S.B."/>
            <person name="Sakamoto S."/>
            <person name="Ohme-Takagi M."/>
            <person name="Yagi M."/>
            <person name="Zeng S.J."/>
            <person name="Shen C.Y."/>
            <person name="Yeh C.M."/>
            <person name="Luo Y.B."/>
            <person name="Tsai W.C."/>
            <person name="Van de Peer Y."/>
            <person name="Liu Z.J."/>
        </authorList>
    </citation>
    <scope>NUCLEOTIDE SEQUENCE [LARGE SCALE GENOMIC DNA]</scope>
    <source>
        <strain evidence="3">cv. Shenzhen</strain>
        <tissue evidence="2">Stem</tissue>
    </source>
</reference>
<gene>
    <name evidence="2" type="primary">ERF003</name>
    <name evidence="2" type="ORF">AXF42_Ash009347</name>
</gene>
<dbReference type="STRING" id="1088818.A0A2I0B3U1"/>
<evidence type="ECO:0000313" key="3">
    <source>
        <dbReference type="Proteomes" id="UP000236161"/>
    </source>
</evidence>
<protein>
    <submittedName>
        <fullName evidence="2">Ethylene-responsive transcription factor ERF003</fullName>
    </submittedName>
</protein>
<name>A0A2I0B3U1_9ASPA</name>
<dbReference type="Proteomes" id="UP000236161">
    <property type="component" value="Unassembled WGS sequence"/>
</dbReference>
<evidence type="ECO:0000256" key="1">
    <source>
        <dbReference type="SAM" id="MobiDB-lite"/>
    </source>
</evidence>
<organism evidence="2 3">
    <name type="scientific">Apostasia shenzhenica</name>
    <dbReference type="NCBI Taxonomy" id="1088818"/>
    <lineage>
        <taxon>Eukaryota</taxon>
        <taxon>Viridiplantae</taxon>
        <taxon>Streptophyta</taxon>
        <taxon>Embryophyta</taxon>
        <taxon>Tracheophyta</taxon>
        <taxon>Spermatophyta</taxon>
        <taxon>Magnoliopsida</taxon>
        <taxon>Liliopsida</taxon>
        <taxon>Asparagales</taxon>
        <taxon>Orchidaceae</taxon>
        <taxon>Apostasioideae</taxon>
        <taxon>Apostasia</taxon>
    </lineage>
</organism>
<accession>A0A2I0B3U1</accession>
<dbReference type="AlphaFoldDB" id="A0A2I0B3U1"/>
<evidence type="ECO:0000313" key="2">
    <source>
        <dbReference type="EMBL" id="PKA62460.1"/>
    </source>
</evidence>
<sequence length="123" mass="13626">MCGSKAKTNFRYDPNSSYSSSSSSSKFLSSTLMAKLRRLHLTSVQSCQPTLGASLGSDSLSRGKVAEEIMIMEEEKRLRLMVGTERKEAAMSGSSPLEEEEVEEMIEELFDSDPRMELCSNSL</sequence>
<dbReference type="EMBL" id="KZ451917">
    <property type="protein sequence ID" value="PKA62460.1"/>
    <property type="molecule type" value="Genomic_DNA"/>
</dbReference>
<feature type="region of interest" description="Disordered" evidence="1">
    <location>
        <begin position="1"/>
        <end position="25"/>
    </location>
</feature>
<keyword evidence="3" id="KW-1185">Reference proteome</keyword>